<feature type="domain" description="Cadherin" evidence="13">
    <location>
        <begin position="361"/>
        <end position="469"/>
    </location>
</feature>
<organism evidence="14 15">
    <name type="scientific">Dreissena polymorpha</name>
    <name type="common">Zebra mussel</name>
    <name type="synonym">Mytilus polymorpha</name>
    <dbReference type="NCBI Taxonomy" id="45954"/>
    <lineage>
        <taxon>Eukaryota</taxon>
        <taxon>Metazoa</taxon>
        <taxon>Spiralia</taxon>
        <taxon>Lophotrochozoa</taxon>
        <taxon>Mollusca</taxon>
        <taxon>Bivalvia</taxon>
        <taxon>Autobranchia</taxon>
        <taxon>Heteroconchia</taxon>
        <taxon>Euheterodonta</taxon>
        <taxon>Imparidentia</taxon>
        <taxon>Neoheterodontei</taxon>
        <taxon>Myida</taxon>
        <taxon>Dreissenoidea</taxon>
        <taxon>Dreissenidae</taxon>
        <taxon>Dreissena</taxon>
    </lineage>
</organism>
<keyword evidence="9" id="KW-0472">Membrane</keyword>
<name>A0A9D4RVV1_DREPO</name>
<dbReference type="FunFam" id="2.60.40.60:FF:000092">
    <property type="entry name" value="Protocadherin 8"/>
    <property type="match status" value="1"/>
</dbReference>
<feature type="domain" description="Cadherin" evidence="13">
    <location>
        <begin position="564"/>
        <end position="672"/>
    </location>
</feature>
<dbReference type="InterPro" id="IPR002126">
    <property type="entry name" value="Cadherin-like_dom"/>
</dbReference>
<feature type="domain" description="Cadherin" evidence="13">
    <location>
        <begin position="1404"/>
        <end position="1512"/>
    </location>
</feature>
<dbReference type="FunFam" id="2.60.40.60:FF:000013">
    <property type="entry name" value="Cadherin EGF LAG seven-pass G-type receptor"/>
    <property type="match status" value="1"/>
</dbReference>
<dbReference type="PANTHER" id="PTHR24025:SF23">
    <property type="entry name" value="NEURAL-CADHERIN"/>
    <property type="match status" value="1"/>
</dbReference>
<comment type="caution">
    <text evidence="14">The sequence shown here is derived from an EMBL/GenBank/DDBJ whole genome shotgun (WGS) entry which is preliminary data.</text>
</comment>
<dbReference type="GO" id="GO:0005886">
    <property type="term" value="C:plasma membrane"/>
    <property type="evidence" value="ECO:0007669"/>
    <property type="project" value="InterPro"/>
</dbReference>
<dbReference type="FunFam" id="2.60.40.60:FF:000015">
    <property type="entry name" value="FAT atypical cadherin 1"/>
    <property type="match status" value="2"/>
</dbReference>
<dbReference type="PROSITE" id="PS00232">
    <property type="entry name" value="CADHERIN_1"/>
    <property type="match status" value="1"/>
</dbReference>
<evidence type="ECO:0000256" key="11">
    <source>
        <dbReference type="ARBA" id="ARBA00023180"/>
    </source>
</evidence>
<dbReference type="Pfam" id="PF00028">
    <property type="entry name" value="Cadherin"/>
    <property type="match status" value="8"/>
</dbReference>
<dbReference type="FunFam" id="2.60.40.60:FF:000032">
    <property type="entry name" value="FAT atypical cadherin 1"/>
    <property type="match status" value="1"/>
</dbReference>
<feature type="domain" description="Cadherin" evidence="13">
    <location>
        <begin position="1198"/>
        <end position="1303"/>
    </location>
</feature>
<dbReference type="FunFam" id="2.60.40.60:FF:000134">
    <property type="entry name" value="protocadherin Fat 4"/>
    <property type="match status" value="1"/>
</dbReference>
<feature type="domain" description="Cadherin" evidence="13">
    <location>
        <begin position="151"/>
        <end position="252"/>
    </location>
</feature>
<reference evidence="14" key="1">
    <citation type="journal article" date="2019" name="bioRxiv">
        <title>The Genome of the Zebra Mussel, Dreissena polymorpha: A Resource for Invasive Species Research.</title>
        <authorList>
            <person name="McCartney M.A."/>
            <person name="Auch B."/>
            <person name="Kono T."/>
            <person name="Mallez S."/>
            <person name="Zhang Y."/>
            <person name="Obille A."/>
            <person name="Becker A."/>
            <person name="Abrahante J.E."/>
            <person name="Garbe J."/>
            <person name="Badalamenti J.P."/>
            <person name="Herman A."/>
            <person name="Mangelson H."/>
            <person name="Liachko I."/>
            <person name="Sullivan S."/>
            <person name="Sone E.D."/>
            <person name="Koren S."/>
            <person name="Silverstein K.A.T."/>
            <person name="Beckman K.B."/>
            <person name="Gohl D.M."/>
        </authorList>
    </citation>
    <scope>NUCLEOTIDE SEQUENCE</scope>
    <source>
        <strain evidence="14">Duluth1</strain>
        <tissue evidence="14">Whole animal</tissue>
    </source>
</reference>
<evidence type="ECO:0000256" key="9">
    <source>
        <dbReference type="ARBA" id="ARBA00023136"/>
    </source>
</evidence>
<dbReference type="GO" id="GO:0007156">
    <property type="term" value="P:homophilic cell adhesion via plasma membrane adhesion molecules"/>
    <property type="evidence" value="ECO:0007669"/>
    <property type="project" value="InterPro"/>
</dbReference>
<keyword evidence="10" id="KW-1015">Disulfide bond</keyword>
<keyword evidence="6 12" id="KW-0106">Calcium</keyword>
<keyword evidence="11" id="KW-0325">Glycoprotein</keyword>
<proteinExistence type="predicted"/>
<dbReference type="SMART" id="SM00112">
    <property type="entry name" value="CA"/>
    <property type="match status" value="14"/>
</dbReference>
<evidence type="ECO:0000313" key="14">
    <source>
        <dbReference type="EMBL" id="KAH3880457.1"/>
    </source>
</evidence>
<evidence type="ECO:0000256" key="4">
    <source>
        <dbReference type="ARBA" id="ARBA00022729"/>
    </source>
</evidence>
<keyword evidence="8" id="KW-1133">Transmembrane helix</keyword>
<evidence type="ECO:0000256" key="1">
    <source>
        <dbReference type="ARBA" id="ARBA00004167"/>
    </source>
</evidence>
<evidence type="ECO:0000256" key="6">
    <source>
        <dbReference type="ARBA" id="ARBA00022837"/>
    </source>
</evidence>
<dbReference type="SUPFAM" id="SSF49313">
    <property type="entry name" value="Cadherin-like"/>
    <property type="match status" value="14"/>
</dbReference>
<feature type="domain" description="Cadherin" evidence="13">
    <location>
        <begin position="1305"/>
        <end position="1404"/>
    </location>
</feature>
<dbReference type="PANTHER" id="PTHR24025">
    <property type="entry name" value="DESMOGLEIN FAMILY MEMBER"/>
    <property type="match status" value="1"/>
</dbReference>
<dbReference type="Gene3D" id="2.60.40.60">
    <property type="entry name" value="Cadherins"/>
    <property type="match status" value="15"/>
</dbReference>
<evidence type="ECO:0000256" key="2">
    <source>
        <dbReference type="ARBA" id="ARBA00022536"/>
    </source>
</evidence>
<gene>
    <name evidence="14" type="ORF">DPMN_004371</name>
</gene>
<dbReference type="CDD" id="cd11304">
    <property type="entry name" value="Cadherin_repeat"/>
    <property type="match status" value="13"/>
</dbReference>
<dbReference type="InterPro" id="IPR015919">
    <property type="entry name" value="Cadherin-like_sf"/>
</dbReference>
<evidence type="ECO:0000256" key="5">
    <source>
        <dbReference type="ARBA" id="ARBA00022737"/>
    </source>
</evidence>
<comment type="subcellular location">
    <subcellularLocation>
        <location evidence="1">Membrane</location>
        <topology evidence="1">Single-pass membrane protein</topology>
    </subcellularLocation>
</comment>
<keyword evidence="2" id="KW-0245">EGF-like domain</keyword>
<feature type="domain" description="Cadherin" evidence="13">
    <location>
        <begin position="2"/>
        <end position="48"/>
    </location>
</feature>
<dbReference type="InterPro" id="IPR050971">
    <property type="entry name" value="Cadherin-domain_protein"/>
</dbReference>
<keyword evidence="3" id="KW-0812">Transmembrane</keyword>
<evidence type="ECO:0000259" key="13">
    <source>
        <dbReference type="PROSITE" id="PS50268"/>
    </source>
</evidence>
<keyword evidence="15" id="KW-1185">Reference proteome</keyword>
<evidence type="ECO:0000256" key="7">
    <source>
        <dbReference type="ARBA" id="ARBA00022889"/>
    </source>
</evidence>
<accession>A0A9D4RVV1</accession>
<feature type="domain" description="Cadherin" evidence="13">
    <location>
        <begin position="1093"/>
        <end position="1197"/>
    </location>
</feature>
<dbReference type="Proteomes" id="UP000828390">
    <property type="component" value="Unassembled WGS sequence"/>
</dbReference>
<feature type="domain" description="Cadherin" evidence="13">
    <location>
        <begin position="673"/>
        <end position="782"/>
    </location>
</feature>
<feature type="non-terminal residue" evidence="14">
    <location>
        <position position="1568"/>
    </location>
</feature>
<feature type="domain" description="Cadherin" evidence="13">
    <location>
        <begin position="465"/>
        <end position="564"/>
    </location>
</feature>
<reference evidence="14" key="2">
    <citation type="submission" date="2020-11" db="EMBL/GenBank/DDBJ databases">
        <authorList>
            <person name="McCartney M.A."/>
            <person name="Auch B."/>
            <person name="Kono T."/>
            <person name="Mallez S."/>
            <person name="Becker A."/>
            <person name="Gohl D.M."/>
            <person name="Silverstein K.A.T."/>
            <person name="Koren S."/>
            <person name="Bechman K.B."/>
            <person name="Herman A."/>
            <person name="Abrahante J.E."/>
            <person name="Garbe J."/>
        </authorList>
    </citation>
    <scope>NUCLEOTIDE SEQUENCE</scope>
    <source>
        <strain evidence="14">Duluth1</strain>
        <tissue evidence="14">Whole animal</tissue>
    </source>
</reference>
<evidence type="ECO:0000256" key="3">
    <source>
        <dbReference type="ARBA" id="ARBA00022692"/>
    </source>
</evidence>
<feature type="domain" description="Cadherin" evidence="13">
    <location>
        <begin position="49"/>
        <end position="150"/>
    </location>
</feature>
<evidence type="ECO:0000256" key="8">
    <source>
        <dbReference type="ARBA" id="ARBA00022989"/>
    </source>
</evidence>
<dbReference type="EMBL" id="JAIWYP010000001">
    <property type="protein sequence ID" value="KAH3880457.1"/>
    <property type="molecule type" value="Genomic_DNA"/>
</dbReference>
<keyword evidence="5" id="KW-0677">Repeat</keyword>
<dbReference type="PRINTS" id="PR00205">
    <property type="entry name" value="CADHERIN"/>
</dbReference>
<evidence type="ECO:0000256" key="12">
    <source>
        <dbReference type="PROSITE-ProRule" id="PRU00043"/>
    </source>
</evidence>
<protein>
    <recommendedName>
        <fullName evidence="13">Cadherin domain-containing protein</fullName>
    </recommendedName>
</protein>
<feature type="domain" description="Cadherin" evidence="13">
    <location>
        <begin position="781"/>
        <end position="885"/>
    </location>
</feature>
<dbReference type="InterPro" id="IPR020894">
    <property type="entry name" value="Cadherin_CS"/>
</dbReference>
<feature type="domain" description="Cadherin" evidence="13">
    <location>
        <begin position="253"/>
        <end position="362"/>
    </location>
</feature>
<dbReference type="GO" id="GO:0005911">
    <property type="term" value="C:cell-cell junction"/>
    <property type="evidence" value="ECO:0007669"/>
    <property type="project" value="TreeGrafter"/>
</dbReference>
<keyword evidence="7" id="KW-0130">Cell adhesion</keyword>
<feature type="domain" description="Cadherin" evidence="13">
    <location>
        <begin position="886"/>
        <end position="984"/>
    </location>
</feature>
<evidence type="ECO:0000313" key="15">
    <source>
        <dbReference type="Proteomes" id="UP000828390"/>
    </source>
</evidence>
<dbReference type="PROSITE" id="PS50268">
    <property type="entry name" value="CADHERIN_2"/>
    <property type="match status" value="15"/>
</dbReference>
<keyword evidence="4" id="KW-0732">Signal</keyword>
<evidence type="ECO:0000256" key="10">
    <source>
        <dbReference type="ARBA" id="ARBA00023157"/>
    </source>
</evidence>
<sequence length="1568" mass="165833">MLDYDTLPNGDKTYHIEVFAIDGGTPAMTGSATITVTVQDDNDVAPICSNLLYVLTVPENSATSYEVIPDLGCTDLDSSSLTYTVMPSTMTAFSVDTSASMVKLKPAGTLDYENGTTNYAFTIVVTDSVHTATISVGITISDVNEASPVFDPSSYTNNIAEDTILGASVITVTATDADTADKFVYSIISGNNDNKFVIDSDTGIIRVAGELDADSPTTYTLVVAANEVATTNSATASVTITVSDANDNTPKFTQNIYYVVVNEVDTAGPLLTLTATDGDSGTLFTYTLEASSTPATYTSYFGFDTTTVNQLNLLAPIDLDTSGVQSFYTLVVMVTDDGIPARSSTSSVLVSVNTANEHTPTLSDVTFTIAESAIYGAQVGILTALDSDRGADGEITYTILSGNCDGRMFAVDPTSGAISVLDSLDYETVQTYALTVKAADGGSPSKTVTAVVTINVTAVSDEKCTTHSFSESITEPGVLNSQTYVQLVCSDADGATLSYVLTGNTGEIFAINSAGSITLAAALDFDGAVRLFNMSVTVTDSSNNYVIIPVFIEIKPYNEFTPVFPANKIVTFSEDEVVGIDIATHVATDGDSSDTPDGVITYSIQSVTNGGLNHFIIDPTTAKIILAKPLDYETAQAYVITVSARDGGLPSRSATALVTVNVNNVNDNTPKFAQNMYYVTINEDKTAGVLLTLTATDADAGTLFTYTLEASSTPATYTSYFRFDTTTRNQLNLLAPIDLDTSGVQSLYTLVVMVTDNGSPARSSTSSVLVSVNSVNEHTPTLGAVTFTIAESAIHGAQVGILNALDSDRGADGEITYTIIAGTGIGKFAVDPKTGAIVVLGSIDYDLLRTWWLTVRAADGGSPSKFVNAQVTITVTNVSDEKPKCMTNSFFEYITEPGVLTTTYVSLACSDADGETLSYSLSNNPGPTFAISSTGRITLAYVLDFEGQFRYFDMKVTVTDTAGNSVIIPVFIDVKPANEFSPVFPADKTVNFNENTALGSAIATHVATDGDANYSPDGVITYYIQSVSNGGLNLFSISPTTGKIILVAPFDYETARTYVITVMASDGGSPPRSATGLVTVNVHNVNDATPRCSSTSMAVTVSEDKTNGFVVIPDLQCIDAENDSLTIAIRSQSPSSGFKLVNDAAGVTSLQVSTNPLNYETAKDYFLEITATDTGGLFTTVYVAISILDVNDGPPVIQNEPYTPTVAENVAIGFSVTTVTATDPDEAGSDFGKLTYAFTSGNAKGHFVINPYTGKIMVAGVLDYETDQAYTLVVTVTEKTGGGSDTTNVVVTITNVNDNVPSCQSDMIFTTNMDETDSINKVLYDMTCSDTDGSPLTYTITTGNTHFFDADDATSNLVLKNQIDYDVVTQWQYDLHITVSDGTYSVVVKGSVIVNAVNEHTPIFTMPTNFYLAENTAVGTSIYKMTATDSDKGGHGDIRYYIRNGNTGVAFSISPFTGDIYVANVLDFDVAPTSYTLRLEAEDTASTQTDTRTGTVTLVITLTNLNDHTPTCFSTSMAVTVPEDKTNGFVVIPDLQCTDAENDALTISIRSQSPSSGFQLVKNAAGVT</sequence>
<dbReference type="GO" id="GO:0005509">
    <property type="term" value="F:calcium ion binding"/>
    <property type="evidence" value="ECO:0007669"/>
    <property type="project" value="UniProtKB-UniRule"/>
</dbReference>
<feature type="domain" description="Cadherin" evidence="13">
    <location>
        <begin position="984"/>
        <end position="1092"/>
    </location>
</feature>